<keyword evidence="2 6" id="KW-0227">DNA damage</keyword>
<feature type="domain" description="UBZ4-type" evidence="9">
    <location>
        <begin position="4"/>
        <end position="31"/>
    </location>
</feature>
<evidence type="ECO:0000256" key="4">
    <source>
        <dbReference type="ARBA" id="ARBA00022833"/>
    </source>
</evidence>
<evidence type="ECO:0000256" key="1">
    <source>
        <dbReference type="ARBA" id="ARBA00022723"/>
    </source>
</evidence>
<keyword evidence="5 6" id="KW-0234">DNA repair</keyword>
<feature type="region of interest" description="Disordered" evidence="7">
    <location>
        <begin position="52"/>
        <end position="89"/>
    </location>
</feature>
<dbReference type="SUPFAM" id="SSF57903">
    <property type="entry name" value="FYVE/PHD zinc finger"/>
    <property type="match status" value="1"/>
</dbReference>
<comment type="caution">
    <text evidence="10">The sequence shown here is derived from an EMBL/GenBank/DDBJ whole genome shotgun (WGS) entry which is preliminary data.</text>
</comment>
<dbReference type="InterPro" id="IPR006642">
    <property type="entry name" value="Rad18_UBZ4"/>
</dbReference>
<evidence type="ECO:0000256" key="5">
    <source>
        <dbReference type="ARBA" id="ARBA00023204"/>
    </source>
</evidence>
<keyword evidence="3 6" id="KW-0863">Zinc-finger</keyword>
<dbReference type="PROSITE" id="PS51908">
    <property type="entry name" value="ZF_UBZ4"/>
    <property type="match status" value="1"/>
</dbReference>
<evidence type="ECO:0000259" key="9">
    <source>
        <dbReference type="PROSITE" id="PS51908"/>
    </source>
</evidence>
<feature type="domain" description="BTB" evidence="8">
    <location>
        <begin position="246"/>
        <end position="308"/>
    </location>
</feature>
<evidence type="ECO:0008006" key="12">
    <source>
        <dbReference type="Google" id="ProtNLM"/>
    </source>
</evidence>
<evidence type="ECO:0000256" key="7">
    <source>
        <dbReference type="SAM" id="MobiDB-lite"/>
    </source>
</evidence>
<dbReference type="PROSITE" id="PS50097">
    <property type="entry name" value="BTB"/>
    <property type="match status" value="1"/>
</dbReference>
<dbReference type="SUPFAM" id="SSF54695">
    <property type="entry name" value="POZ domain"/>
    <property type="match status" value="1"/>
</dbReference>
<dbReference type="EMBL" id="BAAFRS010000039">
    <property type="protein sequence ID" value="GAB1219603.1"/>
    <property type="molecule type" value="Genomic_DNA"/>
</dbReference>
<dbReference type="InterPro" id="IPR011011">
    <property type="entry name" value="Znf_FYVE_PHD"/>
</dbReference>
<feature type="compositionally biased region" description="Low complexity" evidence="7">
    <location>
        <begin position="58"/>
        <end position="71"/>
    </location>
</feature>
<evidence type="ECO:0000313" key="11">
    <source>
        <dbReference type="Proteomes" id="UP001628156"/>
    </source>
</evidence>
<protein>
    <recommendedName>
        <fullName evidence="12">BTB/POZ domain containing protein</fullName>
    </recommendedName>
</protein>
<dbReference type="InterPro" id="IPR000210">
    <property type="entry name" value="BTB/POZ_dom"/>
</dbReference>
<reference evidence="10 11" key="1">
    <citation type="journal article" date="2019" name="PLoS Negl. Trop. Dis.">
        <title>Whole genome sequencing of Entamoeba nuttalli reveals mammalian host-related molecular signatures and a novel octapeptide-repeat surface protein.</title>
        <authorList>
            <person name="Tanaka M."/>
            <person name="Makiuchi T."/>
            <person name="Komiyama T."/>
            <person name="Shiina T."/>
            <person name="Osaki K."/>
            <person name="Tachibana H."/>
        </authorList>
    </citation>
    <scope>NUCLEOTIDE SEQUENCE [LARGE SCALE GENOMIC DNA]</scope>
    <source>
        <strain evidence="10 11">P19-061405</strain>
    </source>
</reference>
<evidence type="ECO:0000259" key="8">
    <source>
        <dbReference type="PROSITE" id="PS50097"/>
    </source>
</evidence>
<gene>
    <name evidence="10" type="ORF">ENUP19_0039G0018</name>
</gene>
<dbReference type="Proteomes" id="UP001628156">
    <property type="component" value="Unassembled WGS sequence"/>
</dbReference>
<dbReference type="InterPro" id="IPR011333">
    <property type="entry name" value="SKP1/BTB/POZ_sf"/>
</dbReference>
<feature type="compositionally biased region" description="Basic and acidic residues" evidence="7">
    <location>
        <begin position="111"/>
        <end position="120"/>
    </location>
</feature>
<evidence type="ECO:0000256" key="3">
    <source>
        <dbReference type="ARBA" id="ARBA00022771"/>
    </source>
</evidence>
<proteinExistence type="predicted"/>
<dbReference type="CDD" id="cd18186">
    <property type="entry name" value="BTB_POZ_ZBTB_KLHL-like"/>
    <property type="match status" value="1"/>
</dbReference>
<organism evidence="10 11">
    <name type="scientific">Entamoeba nuttalli</name>
    <dbReference type="NCBI Taxonomy" id="412467"/>
    <lineage>
        <taxon>Eukaryota</taxon>
        <taxon>Amoebozoa</taxon>
        <taxon>Evosea</taxon>
        <taxon>Archamoebae</taxon>
        <taxon>Mastigamoebida</taxon>
        <taxon>Entamoebidae</taxon>
        <taxon>Entamoeba</taxon>
    </lineage>
</organism>
<keyword evidence="11" id="KW-1185">Reference proteome</keyword>
<name>A0ABQ0DA07_9EUKA</name>
<accession>A0ABQ0DA07</accession>
<evidence type="ECO:0000256" key="2">
    <source>
        <dbReference type="ARBA" id="ARBA00022763"/>
    </source>
</evidence>
<feature type="region of interest" description="Disordered" evidence="7">
    <location>
        <begin position="111"/>
        <end position="133"/>
    </location>
</feature>
<evidence type="ECO:0000256" key="6">
    <source>
        <dbReference type="PROSITE-ProRule" id="PRU01256"/>
    </source>
</evidence>
<dbReference type="Gene3D" id="3.30.710.10">
    <property type="entry name" value="Potassium Channel Kv1.1, Chain A"/>
    <property type="match status" value="1"/>
</dbReference>
<sequence length="767" mass="88931">MNNLIECPICGQMIPQNQIEQHANLCLDAMNEGRSPPIVILTDEINSLNNDSSELPISSSHSTYSSSNLNSPDGSQRRENPKELNNTNQNYNNLADLLNSITTTDNIETKEIPEEIENNKRNSQNNSNELISSPPIEEHIVNIQKPVDVTININELSSTGIYQMIQKKHFNTSCKDFKEDNQKNFKEQQKLIELPIELENPVDPLIYMANQQQKTKKDIHSEDIPIGWELKGNIYKEIMENDNRYFDTILYFPNEPGKYIRAHSFILAARSPLFQIELEGMTRIEGMFLYEVKQYKYDDFLYFIKVLYGVSPRITVTNDNKQLKDIDGMYSPSSENIINDILNLQNSKFFDGYFIITKEGNEVERIGFSRILFYLFSDYFKELFDKKQINYINDGIKRNLSSISSLGLDVAQITPTGDFQPFIFKIKGDNEEICYIHQAITEFIKCIYLNKNYSLEEDKIDEITIQRVIPILLHFGSLFKQNLLVFNCERILGHNLIIKPTNCNALFYSMRASSDRFKQFLINGLLETLPGFTQIDVIEQWRKEIVDMIYELTKELTGYVFIKEENDKLPLETTCINLRDIQKLASIAMVSFVNQNSDKSLLISQLCSNKFSILTNRKDVIEFLCYKGFRDILPVLMACFVGSMKKIKVQELLKVIVHDIIVTLCHSFSTLSTLRGYIPITEKFFDIVNTTLQSSFQNYEICCVCGDQLGFFSKKCELCQINMCKKCMVKGMFINFKTNNLVQKNICYRCHRIWQFLSSETYYQINK</sequence>
<dbReference type="Pfam" id="PF00651">
    <property type="entry name" value="BTB"/>
    <property type="match status" value="1"/>
</dbReference>
<keyword evidence="4" id="KW-0862">Zinc</keyword>
<evidence type="ECO:0000313" key="10">
    <source>
        <dbReference type="EMBL" id="GAB1219603.1"/>
    </source>
</evidence>
<keyword evidence="1" id="KW-0479">Metal-binding</keyword>
<dbReference type="CDD" id="cd00065">
    <property type="entry name" value="FYVE_like_SF"/>
    <property type="match status" value="1"/>
</dbReference>